<gene>
    <name evidence="1" type="ORF">F3Y22_tig00110809pilonHSYRG00074</name>
</gene>
<accession>A0A6A2ZQ27</accession>
<comment type="caution">
    <text evidence="1">The sequence shown here is derived from an EMBL/GenBank/DDBJ whole genome shotgun (WGS) entry which is preliminary data.</text>
</comment>
<keyword evidence="2" id="KW-1185">Reference proteome</keyword>
<evidence type="ECO:0000313" key="2">
    <source>
        <dbReference type="Proteomes" id="UP000436088"/>
    </source>
</evidence>
<evidence type="ECO:0000313" key="1">
    <source>
        <dbReference type="EMBL" id="KAE8693517.1"/>
    </source>
</evidence>
<evidence type="ECO:0008006" key="3">
    <source>
        <dbReference type="Google" id="ProtNLM"/>
    </source>
</evidence>
<name>A0A6A2ZQ27_HIBSY</name>
<dbReference type="CDD" id="cd09272">
    <property type="entry name" value="RNase_HI_RT_Ty1"/>
    <property type="match status" value="1"/>
</dbReference>
<organism evidence="1 2">
    <name type="scientific">Hibiscus syriacus</name>
    <name type="common">Rose of Sharon</name>
    <dbReference type="NCBI Taxonomy" id="106335"/>
    <lineage>
        <taxon>Eukaryota</taxon>
        <taxon>Viridiplantae</taxon>
        <taxon>Streptophyta</taxon>
        <taxon>Embryophyta</taxon>
        <taxon>Tracheophyta</taxon>
        <taxon>Spermatophyta</taxon>
        <taxon>Magnoliopsida</taxon>
        <taxon>eudicotyledons</taxon>
        <taxon>Gunneridae</taxon>
        <taxon>Pentapetalae</taxon>
        <taxon>rosids</taxon>
        <taxon>malvids</taxon>
        <taxon>Malvales</taxon>
        <taxon>Malvaceae</taxon>
        <taxon>Malvoideae</taxon>
        <taxon>Hibiscus</taxon>
    </lineage>
</organism>
<dbReference type="PANTHER" id="PTHR11439">
    <property type="entry name" value="GAG-POL-RELATED RETROTRANSPOSON"/>
    <property type="match status" value="1"/>
</dbReference>
<protein>
    <recommendedName>
        <fullName evidence="3">Reverse transcriptase Ty1/copia-type domain-containing protein</fullName>
    </recommendedName>
</protein>
<sequence>MIAMEDELRAMESLNTWYVVSLSEGKQVIDYKWVYRIKRKADAIDSWHLQQFDVNNVFLNGILDEQIYMKLPLSYNPNSQAPHLVCLGYNLVALLVYVDDCSKLNWDLFVPKGICLAVIRGHKFSWQKACVVALCFFSRANSCPDTRHSTTGFYTYLGSNLISWNSKKQHTVIRSSCEAEYRAMASATCELLADIFTKALHSLAFSSLISKMGLLNIH</sequence>
<dbReference type="AlphaFoldDB" id="A0A6A2ZQ27"/>
<proteinExistence type="predicted"/>
<dbReference type="PANTHER" id="PTHR11439:SF470">
    <property type="entry name" value="CYSTEINE-RICH RLK (RECEPTOR-LIKE PROTEIN KINASE) 8"/>
    <property type="match status" value="1"/>
</dbReference>
<reference evidence="1" key="1">
    <citation type="submission" date="2019-09" db="EMBL/GenBank/DDBJ databases">
        <title>Draft genome information of white flower Hibiscus syriacus.</title>
        <authorList>
            <person name="Kim Y.-M."/>
        </authorList>
    </citation>
    <scope>NUCLEOTIDE SEQUENCE [LARGE SCALE GENOMIC DNA]</scope>
    <source>
        <strain evidence="1">YM2019G1</strain>
    </source>
</reference>
<dbReference type="Proteomes" id="UP000436088">
    <property type="component" value="Unassembled WGS sequence"/>
</dbReference>
<dbReference type="EMBL" id="VEPZ02001118">
    <property type="protein sequence ID" value="KAE8693517.1"/>
    <property type="molecule type" value="Genomic_DNA"/>
</dbReference>